<name>A0A0G1PBQ9_9BACT</name>
<reference evidence="1 2" key="1">
    <citation type="journal article" date="2015" name="Nature">
        <title>rRNA introns, odd ribosomes, and small enigmatic genomes across a large radiation of phyla.</title>
        <authorList>
            <person name="Brown C.T."/>
            <person name="Hug L.A."/>
            <person name="Thomas B.C."/>
            <person name="Sharon I."/>
            <person name="Castelle C.J."/>
            <person name="Singh A."/>
            <person name="Wilkins M.J."/>
            <person name="Williams K.H."/>
            <person name="Banfield J.F."/>
        </authorList>
    </citation>
    <scope>NUCLEOTIDE SEQUENCE [LARGE SCALE GENOMIC DNA]</scope>
</reference>
<dbReference type="EMBL" id="LCMC01000008">
    <property type="protein sequence ID" value="KKU30186.1"/>
    <property type="molecule type" value="Genomic_DNA"/>
</dbReference>
<evidence type="ECO:0000313" key="1">
    <source>
        <dbReference type="EMBL" id="KKU30186.1"/>
    </source>
</evidence>
<feature type="non-terminal residue" evidence="1">
    <location>
        <position position="1"/>
    </location>
</feature>
<comment type="caution">
    <text evidence="1">The sequence shown here is derived from an EMBL/GenBank/DDBJ whole genome shotgun (WGS) entry which is preliminary data.</text>
</comment>
<dbReference type="AlphaFoldDB" id="A0A0G1PBQ9"/>
<gene>
    <name evidence="1" type="ORF">UX41_C0008G0001</name>
</gene>
<protein>
    <submittedName>
        <fullName evidence="1">Uncharacterized protein</fullName>
    </submittedName>
</protein>
<organism evidence="1 2">
    <name type="scientific">Candidatus Collierbacteria bacterium GW2011_GWE1_46_18</name>
    <dbReference type="NCBI Taxonomy" id="1618399"/>
    <lineage>
        <taxon>Bacteria</taxon>
        <taxon>Candidatus Collieribacteriota</taxon>
    </lineage>
</organism>
<dbReference type="Proteomes" id="UP000034510">
    <property type="component" value="Unassembled WGS sequence"/>
</dbReference>
<accession>A0A0G1PBQ9</accession>
<sequence length="64" mass="6690">SVTTESSIGKIVVDRDRNDCRGSKTGIGIGIGDFGGTYTGEGIKINLSLDLFDLGETLTVRGVD</sequence>
<proteinExistence type="predicted"/>
<evidence type="ECO:0000313" key="2">
    <source>
        <dbReference type="Proteomes" id="UP000034510"/>
    </source>
</evidence>